<dbReference type="PANTHER" id="PTHR47801:SF1">
    <property type="entry name" value="OS05G0145600 PROTEIN"/>
    <property type="match status" value="1"/>
</dbReference>
<dbReference type="PANTHER" id="PTHR47801">
    <property type="entry name" value="OS05G0145600 PROTEIN"/>
    <property type="match status" value="1"/>
</dbReference>
<dbReference type="Proteomes" id="UP001234989">
    <property type="component" value="Chromosome 4"/>
</dbReference>
<dbReference type="EMBL" id="CP133615">
    <property type="protein sequence ID" value="WMV23629.1"/>
    <property type="molecule type" value="Genomic_DNA"/>
</dbReference>
<accession>A0AAF0QPG3</accession>
<feature type="region of interest" description="Disordered" evidence="1">
    <location>
        <begin position="107"/>
        <end position="128"/>
    </location>
</feature>
<evidence type="ECO:0000313" key="3">
    <source>
        <dbReference type="Proteomes" id="UP001234989"/>
    </source>
</evidence>
<name>A0AAF0QPG3_SOLVR</name>
<evidence type="ECO:0000313" key="2">
    <source>
        <dbReference type="EMBL" id="WMV23629.1"/>
    </source>
</evidence>
<protein>
    <submittedName>
        <fullName evidence="2">Uncharacterized protein</fullName>
    </submittedName>
</protein>
<reference evidence="2" key="1">
    <citation type="submission" date="2023-08" db="EMBL/GenBank/DDBJ databases">
        <title>A de novo genome assembly of Solanum verrucosum Schlechtendal, a Mexican diploid species geographically isolated from the other diploid A-genome species in potato relatives.</title>
        <authorList>
            <person name="Hosaka K."/>
        </authorList>
    </citation>
    <scope>NUCLEOTIDE SEQUENCE</scope>
    <source>
        <tissue evidence="2">Young leaves</tissue>
    </source>
</reference>
<dbReference type="AlphaFoldDB" id="A0AAF0QPG3"/>
<sequence>MFQCHVSSNLSEHDVIWFIFCWIHNLCFPPSSNWLLFQHCRYVIVRDMTAAGLSLNKFCYAGLIAAQKNKEPNFEEIKLLRIDLPSGELGIDEGALLKWRGGGFGDGGEGDLGEGGDFGGGDENKVDL</sequence>
<feature type="non-terminal residue" evidence="2">
    <location>
        <position position="128"/>
    </location>
</feature>
<dbReference type="GO" id="GO:0005739">
    <property type="term" value="C:mitochondrion"/>
    <property type="evidence" value="ECO:0007669"/>
    <property type="project" value="TreeGrafter"/>
</dbReference>
<evidence type="ECO:0000256" key="1">
    <source>
        <dbReference type="SAM" id="MobiDB-lite"/>
    </source>
</evidence>
<gene>
    <name evidence="2" type="ORF">MTR67_017014</name>
</gene>
<keyword evidence="3" id="KW-1185">Reference proteome</keyword>
<organism evidence="2 3">
    <name type="scientific">Solanum verrucosum</name>
    <dbReference type="NCBI Taxonomy" id="315347"/>
    <lineage>
        <taxon>Eukaryota</taxon>
        <taxon>Viridiplantae</taxon>
        <taxon>Streptophyta</taxon>
        <taxon>Embryophyta</taxon>
        <taxon>Tracheophyta</taxon>
        <taxon>Spermatophyta</taxon>
        <taxon>Magnoliopsida</taxon>
        <taxon>eudicotyledons</taxon>
        <taxon>Gunneridae</taxon>
        <taxon>Pentapetalae</taxon>
        <taxon>asterids</taxon>
        <taxon>lamiids</taxon>
        <taxon>Solanales</taxon>
        <taxon>Solanaceae</taxon>
        <taxon>Solanoideae</taxon>
        <taxon>Solaneae</taxon>
        <taxon>Solanum</taxon>
    </lineage>
</organism>
<proteinExistence type="predicted"/>